<protein>
    <submittedName>
        <fullName evidence="3">Uncharacterized protein</fullName>
    </submittedName>
</protein>
<dbReference type="Gramene" id="KFK34041">
    <property type="protein sequence ID" value="KFK34041"/>
    <property type="gene ID" value="AALP_AA5G094100"/>
</dbReference>
<feature type="region of interest" description="Disordered" evidence="2">
    <location>
        <begin position="304"/>
        <end position="391"/>
    </location>
</feature>
<keyword evidence="4" id="KW-1185">Reference proteome</keyword>
<evidence type="ECO:0000313" key="3">
    <source>
        <dbReference type="EMBL" id="KFK34041.1"/>
    </source>
</evidence>
<evidence type="ECO:0000313" key="4">
    <source>
        <dbReference type="Proteomes" id="UP000029120"/>
    </source>
</evidence>
<feature type="compositionally biased region" description="Low complexity" evidence="2">
    <location>
        <begin position="354"/>
        <end position="365"/>
    </location>
</feature>
<dbReference type="EMBL" id="CM002873">
    <property type="protein sequence ID" value="KFK34041.1"/>
    <property type="molecule type" value="Genomic_DNA"/>
</dbReference>
<evidence type="ECO:0000256" key="2">
    <source>
        <dbReference type="SAM" id="MobiDB-lite"/>
    </source>
</evidence>
<evidence type="ECO:0000256" key="1">
    <source>
        <dbReference type="SAM" id="Coils"/>
    </source>
</evidence>
<reference evidence="4" key="1">
    <citation type="journal article" date="2015" name="Nat. Plants">
        <title>Genome expansion of Arabis alpina linked with retrotransposition and reduced symmetric DNA methylation.</title>
        <authorList>
            <person name="Willing E.M."/>
            <person name="Rawat V."/>
            <person name="Mandakova T."/>
            <person name="Maumus F."/>
            <person name="James G.V."/>
            <person name="Nordstroem K.J."/>
            <person name="Becker C."/>
            <person name="Warthmann N."/>
            <person name="Chica C."/>
            <person name="Szarzynska B."/>
            <person name="Zytnicki M."/>
            <person name="Albani M.C."/>
            <person name="Kiefer C."/>
            <person name="Bergonzi S."/>
            <person name="Castaings L."/>
            <person name="Mateos J.L."/>
            <person name="Berns M.C."/>
            <person name="Bujdoso N."/>
            <person name="Piofczyk T."/>
            <person name="de Lorenzo L."/>
            <person name="Barrero-Sicilia C."/>
            <person name="Mateos I."/>
            <person name="Piednoel M."/>
            <person name="Hagmann J."/>
            <person name="Chen-Min-Tao R."/>
            <person name="Iglesias-Fernandez R."/>
            <person name="Schuster S.C."/>
            <person name="Alonso-Blanco C."/>
            <person name="Roudier F."/>
            <person name="Carbonero P."/>
            <person name="Paz-Ares J."/>
            <person name="Davis S.J."/>
            <person name="Pecinka A."/>
            <person name="Quesneville H."/>
            <person name="Colot V."/>
            <person name="Lysak M.A."/>
            <person name="Weigel D."/>
            <person name="Coupland G."/>
            <person name="Schneeberger K."/>
        </authorList>
    </citation>
    <scope>NUCLEOTIDE SEQUENCE [LARGE SCALE GENOMIC DNA]</scope>
    <source>
        <strain evidence="4">cv. Pajares</strain>
    </source>
</reference>
<gene>
    <name evidence="3" type="ordered locus">AALP_Aa5g094100</name>
</gene>
<dbReference type="AlphaFoldDB" id="A0A087GVY9"/>
<sequence>MDPYPVLPEFDEIPFVVKSEGYEWPAEAILTQEQEKEFVKVLFAEKKARRDRQGMKYKKWGNPDPPGSTLCSAESLDKLRTEFEVPDEVEFCLPRSSDRANDPPPGYFTMYENSIEECFLAFPIPLVILDYFWRHKIALAQATPRGIRHLVGILVRGRECRKEVTVYHYLNLLKIGSRGMVGNDMIVAIGAQVGCLVIDDHPTKDRHWINYFFYVKISEASVGDQWLEKVVTRWRYRGPSGFPPCPDGLFTDFLSAVRFERHLCFWERTFHFQRVKRAMGYLSFREEMAAQERAQAENLAAGVETNPAGGQEGGVQDQPIVSGEISEVPQEKPKKSRRSKKPPRVIVSDGVIPSSEAGASASGTALEQDGESHSARRHKKRSRRSSSVGQVQSPIRAVLIDGISESVIDDSKTAAWFANIQYHGSDGPLPAELVADPDFGLMSCHGSRHFAAANRLARKLYDRGELSRKSCSDAQTRLGIEMEHRKSVESELQAYQLRCVEAEERANEESAKASILQRQLVDEKTGIASRIKRATKAAMRTFATKFQGKIDRAKEKIRTLGGNPKKKLVQLAQVEANIEFARILREAPDSFDAEVARTEAGLPNVAGGDVEFDSLFAGLDSDLVISPISSDSSGTARDNVSLETLATNVGVRAFDGSMTDELGVNHDDDEYVNIVA</sequence>
<name>A0A087GVY9_ARAAL</name>
<dbReference type="PANTHER" id="PTHR31099:SF49">
    <property type="entry name" value="MYOSIN HEAVY CHAIN-LIKE PROTEIN"/>
    <property type="match status" value="1"/>
</dbReference>
<keyword evidence="1" id="KW-0175">Coiled coil</keyword>
<dbReference type="Proteomes" id="UP000029120">
    <property type="component" value="Chromosome 5"/>
</dbReference>
<proteinExistence type="predicted"/>
<organism evidence="3 4">
    <name type="scientific">Arabis alpina</name>
    <name type="common">Alpine rock-cress</name>
    <dbReference type="NCBI Taxonomy" id="50452"/>
    <lineage>
        <taxon>Eukaryota</taxon>
        <taxon>Viridiplantae</taxon>
        <taxon>Streptophyta</taxon>
        <taxon>Embryophyta</taxon>
        <taxon>Tracheophyta</taxon>
        <taxon>Spermatophyta</taxon>
        <taxon>Magnoliopsida</taxon>
        <taxon>eudicotyledons</taxon>
        <taxon>Gunneridae</taxon>
        <taxon>Pentapetalae</taxon>
        <taxon>rosids</taxon>
        <taxon>malvids</taxon>
        <taxon>Brassicales</taxon>
        <taxon>Brassicaceae</taxon>
        <taxon>Arabideae</taxon>
        <taxon>Arabis</taxon>
    </lineage>
</organism>
<accession>A0A087GVY9</accession>
<feature type="coiled-coil region" evidence="1">
    <location>
        <begin position="485"/>
        <end position="519"/>
    </location>
</feature>
<feature type="compositionally biased region" description="Basic residues" evidence="2">
    <location>
        <begin position="334"/>
        <end position="343"/>
    </location>
</feature>
<dbReference type="OrthoDB" id="1114078at2759"/>
<dbReference type="PANTHER" id="PTHR31099">
    <property type="entry name" value="OS06G0165300 PROTEIN"/>
    <property type="match status" value="1"/>
</dbReference>
<feature type="compositionally biased region" description="Basic residues" evidence="2">
    <location>
        <begin position="375"/>
        <end position="384"/>
    </location>
</feature>